<organism evidence="11 12">
    <name type="scientific">Aureimonas pseudogalii</name>
    <dbReference type="NCBI Taxonomy" id="1744844"/>
    <lineage>
        <taxon>Bacteria</taxon>
        <taxon>Pseudomonadati</taxon>
        <taxon>Pseudomonadota</taxon>
        <taxon>Alphaproteobacteria</taxon>
        <taxon>Hyphomicrobiales</taxon>
        <taxon>Aurantimonadaceae</taxon>
        <taxon>Aureimonas</taxon>
    </lineage>
</organism>
<keyword evidence="2 7" id="KW-0285">Flavoprotein</keyword>
<comment type="caution">
    <text evidence="11">The sequence shown here is derived from an EMBL/GenBank/DDBJ whole genome shotgun (WGS) entry which is preliminary data.</text>
</comment>
<dbReference type="Pfam" id="PF00881">
    <property type="entry name" value="Nitroreductase"/>
    <property type="match status" value="1"/>
</dbReference>
<dbReference type="Gene3D" id="3.40.109.10">
    <property type="entry name" value="NADH Oxidase"/>
    <property type="match status" value="1"/>
</dbReference>
<dbReference type="AlphaFoldDB" id="A0A7W6H4I6"/>
<keyword evidence="12" id="KW-1185">Reference proteome</keyword>
<evidence type="ECO:0000256" key="9">
    <source>
        <dbReference type="SAM" id="MobiDB-lite"/>
    </source>
</evidence>
<evidence type="ECO:0000256" key="8">
    <source>
        <dbReference type="PIRSR" id="PIRSR000232-1"/>
    </source>
</evidence>
<dbReference type="RefSeq" id="WP_312857438.1">
    <property type="nucleotide sequence ID" value="NZ_JACIEK010000004.1"/>
</dbReference>
<dbReference type="EMBL" id="JACIEK010000004">
    <property type="protein sequence ID" value="MBB3998328.1"/>
    <property type="molecule type" value="Genomic_DNA"/>
</dbReference>
<evidence type="ECO:0000313" key="12">
    <source>
        <dbReference type="Proteomes" id="UP000542776"/>
    </source>
</evidence>
<dbReference type="CDD" id="cd02135">
    <property type="entry name" value="YdjA-like"/>
    <property type="match status" value="1"/>
</dbReference>
<dbReference type="Proteomes" id="UP000542776">
    <property type="component" value="Unassembled WGS sequence"/>
</dbReference>
<evidence type="ECO:0000256" key="2">
    <source>
        <dbReference type="ARBA" id="ARBA00022630"/>
    </source>
</evidence>
<comment type="cofactor">
    <cofactor evidence="8">
        <name>FMN</name>
        <dbReference type="ChEBI" id="CHEBI:58210"/>
    </cofactor>
    <text evidence="8">Binds 1 FMN per subunit.</text>
</comment>
<keyword evidence="5 7" id="KW-0560">Oxidoreductase</keyword>
<evidence type="ECO:0000256" key="5">
    <source>
        <dbReference type="ARBA" id="ARBA00023002"/>
    </source>
</evidence>
<feature type="binding site" description="in other chain" evidence="8">
    <location>
        <begin position="137"/>
        <end position="139"/>
    </location>
    <ligand>
        <name>FMN</name>
        <dbReference type="ChEBI" id="CHEBI:58210"/>
        <note>ligand shared between dimeric partners</note>
    </ligand>
</feature>
<protein>
    <recommendedName>
        <fullName evidence="7">Putative NAD(P)H nitroreductase</fullName>
        <ecNumber evidence="7">1.-.-.-</ecNumber>
    </recommendedName>
</protein>
<sequence>MTDAKTLLATRRSVPIPALRDPAPSEAELTEIFTAATRVPDHGKLAPWRFILFRGEVGAELGRRLADLAERHEGQPLGEARRAYEEQRFTRAPLVVGVVSTAKPHFKIPEWEQVLSVGAATMNLIHAVHARGYGANWITEWVAYDEDAKALMGIASDEKVAGFVYVGTPGDAPSDRPRPDLATVVSEATLPQDRV</sequence>
<accession>A0A7W6H4I6</accession>
<evidence type="ECO:0000313" key="11">
    <source>
        <dbReference type="EMBL" id="MBB3998328.1"/>
    </source>
</evidence>
<dbReference type="InterPro" id="IPR000415">
    <property type="entry name" value="Nitroreductase-like"/>
</dbReference>
<dbReference type="PANTHER" id="PTHR43821:SF1">
    <property type="entry name" value="NAD(P)H NITROREDUCTASE YDJA-RELATED"/>
    <property type="match status" value="1"/>
</dbReference>
<evidence type="ECO:0000256" key="3">
    <source>
        <dbReference type="ARBA" id="ARBA00022643"/>
    </source>
</evidence>
<dbReference type="GO" id="GO:0016491">
    <property type="term" value="F:oxidoreductase activity"/>
    <property type="evidence" value="ECO:0007669"/>
    <property type="project" value="UniProtKB-UniRule"/>
</dbReference>
<keyword evidence="3 7" id="KW-0288">FMN</keyword>
<feature type="region of interest" description="Disordered" evidence="9">
    <location>
        <begin position="169"/>
        <end position="195"/>
    </location>
</feature>
<dbReference type="InterPro" id="IPR029479">
    <property type="entry name" value="Nitroreductase"/>
</dbReference>
<reference evidence="11 12" key="1">
    <citation type="submission" date="2020-08" db="EMBL/GenBank/DDBJ databases">
        <title>Genomic Encyclopedia of Type Strains, Phase IV (KMG-IV): sequencing the most valuable type-strain genomes for metagenomic binning, comparative biology and taxonomic classification.</title>
        <authorList>
            <person name="Goeker M."/>
        </authorList>
    </citation>
    <scope>NUCLEOTIDE SEQUENCE [LARGE SCALE GENOMIC DNA]</scope>
    <source>
        <strain evidence="11 12">DSM 102238</strain>
    </source>
</reference>
<feature type="binding site" description="in other chain" evidence="8">
    <location>
        <begin position="11"/>
        <end position="13"/>
    </location>
    <ligand>
        <name>FMN</name>
        <dbReference type="ChEBI" id="CHEBI:58210"/>
        <note>ligand shared between dimeric partners</note>
    </ligand>
</feature>
<evidence type="ECO:0000256" key="6">
    <source>
        <dbReference type="ARBA" id="ARBA00023027"/>
    </source>
</evidence>
<name>A0A7W6H4I6_9HYPH</name>
<comment type="similarity">
    <text evidence="1 7">Belongs to the nitroreductase family.</text>
</comment>
<dbReference type="SUPFAM" id="SSF55469">
    <property type="entry name" value="FMN-dependent nitroreductase-like"/>
    <property type="match status" value="1"/>
</dbReference>
<keyword evidence="4 7" id="KW-0521">NADP</keyword>
<feature type="binding site" evidence="8">
    <location>
        <position position="42"/>
    </location>
    <ligand>
        <name>FMN</name>
        <dbReference type="ChEBI" id="CHEBI:58210"/>
        <note>ligand shared between dimeric partners</note>
    </ligand>
</feature>
<dbReference type="PANTHER" id="PTHR43821">
    <property type="entry name" value="NAD(P)H NITROREDUCTASE YDJA-RELATED"/>
    <property type="match status" value="1"/>
</dbReference>
<feature type="binding site" evidence="8">
    <location>
        <position position="38"/>
    </location>
    <ligand>
        <name>FMN</name>
        <dbReference type="ChEBI" id="CHEBI:58210"/>
        <note>ligand shared between dimeric partners</note>
    </ligand>
</feature>
<dbReference type="InterPro" id="IPR026021">
    <property type="entry name" value="YdjA-like"/>
</dbReference>
<dbReference type="InterPro" id="IPR052530">
    <property type="entry name" value="NAD(P)H_nitroreductase"/>
</dbReference>
<keyword evidence="6 7" id="KW-0520">NAD</keyword>
<evidence type="ECO:0000256" key="4">
    <source>
        <dbReference type="ARBA" id="ARBA00022857"/>
    </source>
</evidence>
<dbReference type="PIRSF" id="PIRSF000232">
    <property type="entry name" value="YdjA"/>
    <property type="match status" value="1"/>
</dbReference>
<evidence type="ECO:0000256" key="1">
    <source>
        <dbReference type="ARBA" id="ARBA00007118"/>
    </source>
</evidence>
<feature type="domain" description="Nitroreductase" evidence="10">
    <location>
        <begin position="9"/>
        <end position="167"/>
    </location>
</feature>
<evidence type="ECO:0000259" key="10">
    <source>
        <dbReference type="Pfam" id="PF00881"/>
    </source>
</evidence>
<proteinExistence type="inferred from homology"/>
<evidence type="ECO:0000256" key="7">
    <source>
        <dbReference type="PIRNR" id="PIRNR000232"/>
    </source>
</evidence>
<dbReference type="EC" id="1.-.-.-" evidence="7"/>
<gene>
    <name evidence="11" type="ORF">GGR04_002167</name>
</gene>